<keyword evidence="7 10" id="KW-0648">Protein biosynthesis</keyword>
<dbReference type="PANTHER" id="PTHR37940:SF1">
    <property type="entry name" value="LYSINE--TRNA LIGASE"/>
    <property type="match status" value="1"/>
</dbReference>
<keyword evidence="6 10" id="KW-0067">ATP-binding</keyword>
<comment type="catalytic activity">
    <reaction evidence="9 10">
        <text>tRNA(Lys) + L-lysine + ATP = L-lysyl-tRNA(Lys) + AMP + diphosphate</text>
        <dbReference type="Rhea" id="RHEA:20792"/>
        <dbReference type="Rhea" id="RHEA-COMP:9696"/>
        <dbReference type="Rhea" id="RHEA-COMP:9697"/>
        <dbReference type="ChEBI" id="CHEBI:30616"/>
        <dbReference type="ChEBI" id="CHEBI:32551"/>
        <dbReference type="ChEBI" id="CHEBI:33019"/>
        <dbReference type="ChEBI" id="CHEBI:78442"/>
        <dbReference type="ChEBI" id="CHEBI:78529"/>
        <dbReference type="ChEBI" id="CHEBI:456215"/>
        <dbReference type="EC" id="6.1.1.6"/>
    </reaction>
</comment>
<proteinExistence type="inferred from homology"/>
<evidence type="ECO:0000256" key="1">
    <source>
        <dbReference type="ARBA" id="ARBA00004496"/>
    </source>
</evidence>
<evidence type="ECO:0000313" key="11">
    <source>
        <dbReference type="EMBL" id="SDD30718.1"/>
    </source>
</evidence>
<name>A0A1G6TNN2_9PROT</name>
<dbReference type="Pfam" id="PF01921">
    <property type="entry name" value="tRNA-synt_1f"/>
    <property type="match status" value="1"/>
</dbReference>
<dbReference type="InterPro" id="IPR008925">
    <property type="entry name" value="aa_tRNA-synth_I_cd-bd_sf"/>
</dbReference>
<dbReference type="RefSeq" id="WP_068308697.1">
    <property type="nucleotide sequence ID" value="NZ_FNAK01000001.1"/>
</dbReference>
<dbReference type="InterPro" id="IPR002904">
    <property type="entry name" value="Lys-tRNA-ligase"/>
</dbReference>
<sequence length="527" mass="59215">MTGNIDLALASKAWPFQEAEKLVKRYKSGKPEKGYVLFETGYGPSGLPHIGTFGEVSRTTMVMRAFQEISDIPTKLICFSDDMDGLRKVPSNVPNQDLLTTALGKPLTQVPDPFGTHPSFGAHNNARLQAFLDQFGFTYEFYSATDCYKSGMFDETLMKICRLYDKVINVVLPTLGEERRQTYSPFLPICPDTGVVLQVPVRVEDPEAGIISFENEAGKRFETVVTGGKVKCQWKVDWAMRWDALDVDYEMAGSDLIESVKLSSIIRRILGGQPPEGFNYELFLDQDGKKISKSKGNGLTIEEWLAYASPESLSLYMFQAPKKAKRLYFDVIPKAVDEYYTFATKFEGEDEAARYKNPTWHIHGGDVPSYDLPVSFALLLNLVSAANAHDKETLWGFVSRYAEGATAENHPELDRLMGYAIRYYDDFVKPTKTYRLAEPQEKAAFESLKLRLEALDENEHDAEVIMTEVYSAGKDAQFENLRDWFKACYEVLLGQSQGPRMGGFIALYGIKETLALVDKAIKGQLVG</sequence>
<dbReference type="InterPro" id="IPR001412">
    <property type="entry name" value="aa-tRNA-synth_I_CS"/>
</dbReference>
<keyword evidence="4 10" id="KW-0436">Ligase</keyword>
<feature type="short sequence motif" description="'HIGH' region" evidence="10">
    <location>
        <begin position="44"/>
        <end position="52"/>
    </location>
</feature>
<dbReference type="NCBIfam" id="TIGR00467">
    <property type="entry name" value="lysS_arch"/>
    <property type="match status" value="1"/>
</dbReference>
<keyword evidence="8 10" id="KW-0030">Aminoacyl-tRNA synthetase</keyword>
<accession>A0A1G6TNN2</accession>
<feature type="short sequence motif" description="'KMSKS' region" evidence="10">
    <location>
        <begin position="290"/>
        <end position="294"/>
    </location>
</feature>
<dbReference type="SUPFAM" id="SSF48163">
    <property type="entry name" value="An anticodon-binding domain of class I aminoacyl-tRNA synthetases"/>
    <property type="match status" value="1"/>
</dbReference>
<evidence type="ECO:0000256" key="9">
    <source>
        <dbReference type="ARBA" id="ARBA00048573"/>
    </source>
</evidence>
<gene>
    <name evidence="10" type="primary">lysS</name>
    <name evidence="11" type="ORF">SAMN04488071_0300</name>
</gene>
<dbReference type="NCBIfam" id="NF001968">
    <property type="entry name" value="PRK00750.1-2"/>
    <property type="match status" value="1"/>
</dbReference>
<reference evidence="11 12" key="1">
    <citation type="submission" date="2016-10" db="EMBL/GenBank/DDBJ databases">
        <authorList>
            <person name="de Groot N.N."/>
        </authorList>
    </citation>
    <scope>NUCLEOTIDE SEQUENCE [LARGE SCALE GENOMIC DNA]</scope>
    <source>
        <strain evidence="11 12">CGMCC 1.9109</strain>
    </source>
</reference>
<evidence type="ECO:0000256" key="2">
    <source>
        <dbReference type="ARBA" id="ARBA00005594"/>
    </source>
</evidence>
<evidence type="ECO:0000256" key="3">
    <source>
        <dbReference type="ARBA" id="ARBA00022490"/>
    </source>
</evidence>
<protein>
    <recommendedName>
        <fullName evidence="10">Lysine--tRNA ligase</fullName>
        <ecNumber evidence="10">6.1.1.6</ecNumber>
    </recommendedName>
    <alternativeName>
        <fullName evidence="10">Lysyl-tRNA synthetase</fullName>
        <shortName evidence="10">LysRS</shortName>
    </alternativeName>
</protein>
<dbReference type="SUPFAM" id="SSF52374">
    <property type="entry name" value="Nucleotidylyl transferase"/>
    <property type="match status" value="1"/>
</dbReference>
<dbReference type="Gene3D" id="3.40.50.620">
    <property type="entry name" value="HUPs"/>
    <property type="match status" value="2"/>
</dbReference>
<evidence type="ECO:0000256" key="5">
    <source>
        <dbReference type="ARBA" id="ARBA00022741"/>
    </source>
</evidence>
<keyword evidence="12" id="KW-1185">Reference proteome</keyword>
<evidence type="ECO:0000256" key="10">
    <source>
        <dbReference type="HAMAP-Rule" id="MF_00177"/>
    </source>
</evidence>
<evidence type="ECO:0000256" key="7">
    <source>
        <dbReference type="ARBA" id="ARBA00022917"/>
    </source>
</evidence>
<dbReference type="Gene3D" id="1.10.10.350">
    <property type="match status" value="1"/>
</dbReference>
<comment type="subcellular location">
    <subcellularLocation>
        <location evidence="1 10">Cytoplasm</location>
    </subcellularLocation>
</comment>
<dbReference type="InterPro" id="IPR014729">
    <property type="entry name" value="Rossmann-like_a/b/a_fold"/>
</dbReference>
<evidence type="ECO:0000256" key="4">
    <source>
        <dbReference type="ARBA" id="ARBA00022598"/>
    </source>
</evidence>
<dbReference type="EC" id="6.1.1.6" evidence="10"/>
<feature type="binding site" evidence="10">
    <location>
        <position position="293"/>
    </location>
    <ligand>
        <name>ATP</name>
        <dbReference type="ChEBI" id="CHEBI:30616"/>
    </ligand>
</feature>
<evidence type="ECO:0000313" key="12">
    <source>
        <dbReference type="Proteomes" id="UP000183685"/>
    </source>
</evidence>
<dbReference type="GO" id="GO:0005737">
    <property type="term" value="C:cytoplasm"/>
    <property type="evidence" value="ECO:0007669"/>
    <property type="project" value="UniProtKB-SubCell"/>
</dbReference>
<dbReference type="GO" id="GO:0000049">
    <property type="term" value="F:tRNA binding"/>
    <property type="evidence" value="ECO:0007669"/>
    <property type="project" value="InterPro"/>
</dbReference>
<dbReference type="AlphaFoldDB" id="A0A1G6TNN2"/>
<keyword evidence="5 10" id="KW-0547">Nucleotide-binding</keyword>
<dbReference type="PANTHER" id="PTHR37940">
    <property type="entry name" value="LYSINE--TRNA LIGASE"/>
    <property type="match status" value="1"/>
</dbReference>
<dbReference type="InterPro" id="IPR020751">
    <property type="entry name" value="aa-tRNA-synth_I_codon-bd_sub2"/>
</dbReference>
<dbReference type="PROSITE" id="PS00178">
    <property type="entry name" value="AA_TRNA_LIGASE_I"/>
    <property type="match status" value="1"/>
</dbReference>
<organism evidence="11 12">
    <name type="scientific">Kordiimonas lacus</name>
    <dbReference type="NCBI Taxonomy" id="637679"/>
    <lineage>
        <taxon>Bacteria</taxon>
        <taxon>Pseudomonadati</taxon>
        <taxon>Pseudomonadota</taxon>
        <taxon>Alphaproteobacteria</taxon>
        <taxon>Kordiimonadales</taxon>
        <taxon>Kordiimonadaceae</taxon>
        <taxon>Kordiimonas</taxon>
    </lineage>
</organism>
<comment type="similarity">
    <text evidence="2 10">Belongs to the class-I aminoacyl-tRNA synthetase family.</text>
</comment>
<dbReference type="GO" id="GO:0006430">
    <property type="term" value="P:lysyl-tRNA aminoacylation"/>
    <property type="evidence" value="ECO:0007669"/>
    <property type="project" value="UniProtKB-UniRule"/>
</dbReference>
<dbReference type="STRING" id="637679.GCA_001550055_00589"/>
<dbReference type="GO" id="GO:0005524">
    <property type="term" value="F:ATP binding"/>
    <property type="evidence" value="ECO:0007669"/>
    <property type="project" value="UniProtKB-UniRule"/>
</dbReference>
<dbReference type="Proteomes" id="UP000183685">
    <property type="component" value="Unassembled WGS sequence"/>
</dbReference>
<evidence type="ECO:0000256" key="8">
    <source>
        <dbReference type="ARBA" id="ARBA00023146"/>
    </source>
</evidence>
<dbReference type="HAMAP" id="MF_00177">
    <property type="entry name" value="Lys_tRNA_synth_class1"/>
    <property type="match status" value="1"/>
</dbReference>
<dbReference type="GO" id="GO:0004824">
    <property type="term" value="F:lysine-tRNA ligase activity"/>
    <property type="evidence" value="ECO:0007669"/>
    <property type="project" value="UniProtKB-UniRule"/>
</dbReference>
<dbReference type="EMBL" id="FNAK01000001">
    <property type="protein sequence ID" value="SDD30718.1"/>
    <property type="molecule type" value="Genomic_DNA"/>
</dbReference>
<dbReference type="OrthoDB" id="9803151at2"/>
<evidence type="ECO:0000256" key="6">
    <source>
        <dbReference type="ARBA" id="ARBA00022840"/>
    </source>
</evidence>
<keyword evidence="3 10" id="KW-0963">Cytoplasm</keyword>